<dbReference type="GO" id="GO:0005525">
    <property type="term" value="F:GTP binding"/>
    <property type="evidence" value="ECO:0007669"/>
    <property type="project" value="UniProtKB-KW"/>
</dbReference>
<dbReference type="Pfam" id="PF00735">
    <property type="entry name" value="Septin"/>
    <property type="match status" value="1"/>
</dbReference>
<evidence type="ECO:0000259" key="5">
    <source>
        <dbReference type="PROSITE" id="PS51719"/>
    </source>
</evidence>
<evidence type="ECO:0000313" key="6">
    <source>
        <dbReference type="EMBL" id="CDK29718.1"/>
    </source>
</evidence>
<reference evidence="6" key="1">
    <citation type="submission" date="2013-12" db="EMBL/GenBank/DDBJ databases">
        <authorList>
            <person name="Genoscope - CEA"/>
        </authorList>
    </citation>
    <scope>NUCLEOTIDE SEQUENCE</scope>
    <source>
        <strain evidence="6">CBS 1993</strain>
    </source>
</reference>
<dbReference type="HOGENOM" id="CLU_017718_8_0_1"/>
<dbReference type="InterPro" id="IPR030379">
    <property type="entry name" value="G_SEPTIN_dom"/>
</dbReference>
<evidence type="ECO:0000256" key="1">
    <source>
        <dbReference type="ARBA" id="ARBA00004266"/>
    </source>
</evidence>
<proteinExistence type="inferred from homology"/>
<gene>
    <name evidence="6" type="ORF">KUCA_T00005711001</name>
</gene>
<dbReference type="CDD" id="cd01850">
    <property type="entry name" value="CDC_Septin"/>
    <property type="match status" value="1"/>
</dbReference>
<dbReference type="GO" id="GO:0005935">
    <property type="term" value="C:cellular bud neck"/>
    <property type="evidence" value="ECO:0007669"/>
    <property type="project" value="UniProtKB-SubCell"/>
</dbReference>
<evidence type="ECO:0000256" key="4">
    <source>
        <dbReference type="RuleBase" id="RU004560"/>
    </source>
</evidence>
<dbReference type="EMBL" id="HG793131">
    <property type="protein sequence ID" value="CDK29718.1"/>
    <property type="molecule type" value="Genomic_DNA"/>
</dbReference>
<evidence type="ECO:0000313" key="7">
    <source>
        <dbReference type="Proteomes" id="UP000019384"/>
    </source>
</evidence>
<dbReference type="GeneID" id="34523089"/>
<dbReference type="InterPro" id="IPR027417">
    <property type="entry name" value="P-loop_NTPase"/>
</dbReference>
<dbReference type="Gene3D" id="3.40.50.300">
    <property type="entry name" value="P-loop containing nucleotide triphosphate hydrolases"/>
    <property type="match status" value="1"/>
</dbReference>
<dbReference type="PANTHER" id="PTHR18884">
    <property type="entry name" value="SEPTIN"/>
    <property type="match status" value="1"/>
</dbReference>
<comment type="similarity">
    <text evidence="4">Belongs to the TRAFAC class TrmE-Era-EngA-EngB-Septin-like GTPase superfamily. Septin GTPase family.</text>
</comment>
<feature type="domain" description="Septin-type G" evidence="5">
    <location>
        <begin position="28"/>
        <end position="293"/>
    </location>
</feature>
<evidence type="ECO:0000256" key="3">
    <source>
        <dbReference type="ARBA" id="ARBA00023134"/>
    </source>
</evidence>
<keyword evidence="7" id="KW-1185">Reference proteome</keyword>
<dbReference type="InterPro" id="IPR016491">
    <property type="entry name" value="Septin"/>
</dbReference>
<dbReference type="GO" id="GO:0032156">
    <property type="term" value="C:septin cytoskeleton"/>
    <property type="evidence" value="ECO:0007669"/>
    <property type="project" value="UniProtKB-ARBA"/>
</dbReference>
<comment type="subcellular location">
    <subcellularLocation>
        <location evidence="1">Bud neck</location>
    </subcellularLocation>
</comment>
<dbReference type="SUPFAM" id="SSF52540">
    <property type="entry name" value="P-loop containing nucleoside triphosphate hydrolases"/>
    <property type="match status" value="1"/>
</dbReference>
<evidence type="ECO:0000256" key="2">
    <source>
        <dbReference type="ARBA" id="ARBA00022741"/>
    </source>
</evidence>
<dbReference type="PIRSF" id="PIRSF006698">
    <property type="entry name" value="Septin"/>
    <property type="match status" value="1"/>
</dbReference>
<organism evidence="6 7">
    <name type="scientific">Kuraishia capsulata CBS 1993</name>
    <dbReference type="NCBI Taxonomy" id="1382522"/>
    <lineage>
        <taxon>Eukaryota</taxon>
        <taxon>Fungi</taxon>
        <taxon>Dikarya</taxon>
        <taxon>Ascomycota</taxon>
        <taxon>Saccharomycotina</taxon>
        <taxon>Pichiomycetes</taxon>
        <taxon>Pichiales</taxon>
        <taxon>Pichiaceae</taxon>
        <taxon>Kuraishia</taxon>
    </lineage>
</organism>
<dbReference type="STRING" id="1382522.W6MTF3"/>
<accession>W6MTF3</accession>
<dbReference type="GO" id="GO:0005938">
    <property type="term" value="C:cell cortex"/>
    <property type="evidence" value="ECO:0007669"/>
    <property type="project" value="UniProtKB-ARBA"/>
</dbReference>
<dbReference type="AlphaFoldDB" id="W6MTF3"/>
<dbReference type="PROSITE" id="PS51719">
    <property type="entry name" value="G_SEPTIN"/>
    <property type="match status" value="1"/>
</dbReference>
<keyword evidence="2 4" id="KW-0547">Nucleotide-binding</keyword>
<reference evidence="6" key="2">
    <citation type="submission" date="2014-02" db="EMBL/GenBank/DDBJ databases">
        <title>Complete DNA sequence of /Kuraishia capsulata/ illustrates novel genomic features among budding yeasts (/Saccharomycotina/).</title>
        <authorList>
            <person name="Morales L."/>
            <person name="Noel B."/>
            <person name="Porcel B."/>
            <person name="Marcet-Houben M."/>
            <person name="Hullo M-F."/>
            <person name="Sacerdot C."/>
            <person name="Tekaia F."/>
            <person name="Leh-Louis V."/>
            <person name="Despons L."/>
            <person name="Khanna V."/>
            <person name="Aury J-M."/>
            <person name="Barbe V."/>
            <person name="Couloux A."/>
            <person name="Labadie K."/>
            <person name="Pelletier E."/>
            <person name="Souciet J-L."/>
            <person name="Boekhout T."/>
            <person name="Gabaldon T."/>
            <person name="Wincker P."/>
            <person name="Dujon B."/>
        </authorList>
    </citation>
    <scope>NUCLEOTIDE SEQUENCE</scope>
    <source>
        <strain evidence="6">CBS 1993</strain>
    </source>
</reference>
<dbReference type="RefSeq" id="XP_022461701.1">
    <property type="nucleotide sequence ID" value="XM_022601641.1"/>
</dbReference>
<keyword evidence="3 4" id="KW-0342">GTP-binding</keyword>
<dbReference type="OrthoDB" id="416553at2759"/>
<sequence length="413" mass="47277">MRINFSSHIHCCVSYHTNHISERKASKKGAQFTVVLAGQSGLGKTSFINTLFDEDLLQLKDYYEENGAPRSTTKINSHKIELVEDGHVLNFTCIDTPGFGDYENNKFCWFPIVRYIEEQFRSYACQETQPDRSNLIDTRVHACLYFLVPTAKGVSALDVEAMKELCKRVNLIPVVAKADAYTRSEMQEFKKAFKETIDAYDIRLCDWLIKEDVNSDFIEDMPYSVINSAGRFTRADGVTVRGREYVWGIAEVEDSDHCDYLKLRELLLGTNILDLIVSTEAHYEMYRSDYLTLWLKKGWEKKSESDLSGSDQVAAEEPMVIPENPVELMKLLRNTSRSELEQELVFRNPAYVAAEAKLRKSFSDNVLNQEAVFKNWKFGLQEKQAGFNDDIQILHSTAIALQEDIKALESIMS</sequence>
<protein>
    <recommendedName>
        <fullName evidence="5">Septin-type G domain-containing protein</fullName>
    </recommendedName>
</protein>
<name>W6MTF3_9ASCO</name>
<dbReference type="Proteomes" id="UP000019384">
    <property type="component" value="Unassembled WGS sequence"/>
</dbReference>